<dbReference type="AlphaFoldDB" id="A0AAX3M0U9"/>
<evidence type="ECO:0000313" key="4">
    <source>
        <dbReference type="EMBL" id="WCT55692.1"/>
    </source>
</evidence>
<dbReference type="CDD" id="cd02137">
    <property type="entry name" value="MhqN-like"/>
    <property type="match status" value="1"/>
</dbReference>
<dbReference type="EMBL" id="CP117416">
    <property type="protein sequence ID" value="WCT55692.1"/>
    <property type="molecule type" value="Genomic_DNA"/>
</dbReference>
<keyword evidence="2" id="KW-0560">Oxidoreductase</keyword>
<organism evidence="4 5">
    <name type="scientific">Paenibacillus kyungheensis</name>
    <dbReference type="NCBI Taxonomy" id="1452732"/>
    <lineage>
        <taxon>Bacteria</taxon>
        <taxon>Bacillati</taxon>
        <taxon>Bacillota</taxon>
        <taxon>Bacilli</taxon>
        <taxon>Bacillales</taxon>
        <taxon>Paenibacillaceae</taxon>
        <taxon>Paenibacillus</taxon>
    </lineage>
</organism>
<gene>
    <name evidence="4" type="ORF">PQ456_21505</name>
</gene>
<dbReference type="PANTHER" id="PTHR43673">
    <property type="entry name" value="NAD(P)H NITROREDUCTASE YDGI-RELATED"/>
    <property type="match status" value="1"/>
</dbReference>
<name>A0AAX3M0U9_9BACL</name>
<proteinExistence type="inferred from homology"/>
<evidence type="ECO:0000259" key="3">
    <source>
        <dbReference type="Pfam" id="PF00881"/>
    </source>
</evidence>
<dbReference type="Pfam" id="PF00881">
    <property type="entry name" value="Nitroreductase"/>
    <property type="match status" value="1"/>
</dbReference>
<reference evidence="4 5" key="1">
    <citation type="submission" date="2023-02" db="EMBL/GenBank/DDBJ databases">
        <title>Genome sequence of Paenibacillus kyungheensis KACC 18744.</title>
        <authorList>
            <person name="Kim S."/>
            <person name="Heo J."/>
            <person name="Kwon S.-W."/>
        </authorList>
    </citation>
    <scope>NUCLEOTIDE SEQUENCE [LARGE SCALE GENOMIC DNA]</scope>
    <source>
        <strain evidence="4 5">KACC 18744</strain>
    </source>
</reference>
<dbReference type="InterPro" id="IPR000415">
    <property type="entry name" value="Nitroreductase-like"/>
</dbReference>
<dbReference type="RefSeq" id="WP_273614046.1">
    <property type="nucleotide sequence ID" value="NZ_CP117416.1"/>
</dbReference>
<evidence type="ECO:0000313" key="5">
    <source>
        <dbReference type="Proteomes" id="UP001220509"/>
    </source>
</evidence>
<dbReference type="SUPFAM" id="SSF55469">
    <property type="entry name" value="FMN-dependent nitroreductase-like"/>
    <property type="match status" value="1"/>
</dbReference>
<sequence>MGEFLDVYKNRRSATKFIPDIQITEKELDEIFNLVKLAPSAFNLQHVHYVVVNDTEGKQKMYEASGKQYKVLTSSAVIVVLGNTQAHQHTAEIYEGMFNLGILSKQEYDQTVSSTIQFYQDRGEIFQKEEAIRNASLSAMALMLIAKEKGWDTCPMIGFDPVQVANELDIPDTHVPVMMITIGKEDTSSQRPRGYRKPVAEFVSYHQFQSN</sequence>
<dbReference type="PANTHER" id="PTHR43673:SF12">
    <property type="entry name" value="PROTEIN DRGA"/>
    <property type="match status" value="1"/>
</dbReference>
<dbReference type="GO" id="GO:0016491">
    <property type="term" value="F:oxidoreductase activity"/>
    <property type="evidence" value="ECO:0007669"/>
    <property type="project" value="UniProtKB-KW"/>
</dbReference>
<dbReference type="Proteomes" id="UP001220509">
    <property type="component" value="Chromosome"/>
</dbReference>
<protein>
    <submittedName>
        <fullName evidence="4">Nitroreductase family protein</fullName>
    </submittedName>
</protein>
<evidence type="ECO:0000256" key="1">
    <source>
        <dbReference type="ARBA" id="ARBA00007118"/>
    </source>
</evidence>
<comment type="similarity">
    <text evidence="1">Belongs to the nitroreductase family.</text>
</comment>
<keyword evidence="5" id="KW-1185">Reference proteome</keyword>
<accession>A0AAX3M0U9</accession>
<dbReference type="InterPro" id="IPR029479">
    <property type="entry name" value="Nitroreductase"/>
</dbReference>
<dbReference type="KEGG" id="pka:PQ456_21505"/>
<evidence type="ECO:0000256" key="2">
    <source>
        <dbReference type="ARBA" id="ARBA00023002"/>
    </source>
</evidence>
<dbReference type="Gene3D" id="3.40.109.10">
    <property type="entry name" value="NADH Oxidase"/>
    <property type="match status" value="1"/>
</dbReference>
<feature type="domain" description="Nitroreductase" evidence="3">
    <location>
        <begin position="9"/>
        <end position="184"/>
    </location>
</feature>